<dbReference type="PROSITE" id="PS50011">
    <property type="entry name" value="PROTEIN_KINASE_DOM"/>
    <property type="match status" value="1"/>
</dbReference>
<protein>
    <recommendedName>
        <fullName evidence="13">Receptor-like serine/threonine-protein kinase</fullName>
        <ecNumber evidence="13">2.7.11.1</ecNumber>
    </recommendedName>
</protein>
<name>A0A922JM22_CARIL</name>
<evidence type="ECO:0000256" key="13">
    <source>
        <dbReference type="PIRNR" id="PIRNR000641"/>
    </source>
</evidence>
<evidence type="ECO:0000259" key="16">
    <source>
        <dbReference type="PROSITE" id="PS50011"/>
    </source>
</evidence>
<keyword evidence="14" id="KW-0812">Transmembrane</keyword>
<comment type="catalytic activity">
    <reaction evidence="12 13">
        <text>L-seryl-[protein] + ATP = O-phospho-L-seryl-[protein] + ADP + H(+)</text>
        <dbReference type="Rhea" id="RHEA:17989"/>
        <dbReference type="Rhea" id="RHEA-COMP:9863"/>
        <dbReference type="Rhea" id="RHEA-COMP:11604"/>
        <dbReference type="ChEBI" id="CHEBI:15378"/>
        <dbReference type="ChEBI" id="CHEBI:29999"/>
        <dbReference type="ChEBI" id="CHEBI:30616"/>
        <dbReference type="ChEBI" id="CHEBI:83421"/>
        <dbReference type="ChEBI" id="CHEBI:456216"/>
        <dbReference type="EC" id="2.7.11.1"/>
    </reaction>
</comment>
<evidence type="ECO:0000256" key="8">
    <source>
        <dbReference type="ARBA" id="ARBA00022840"/>
    </source>
</evidence>
<evidence type="ECO:0000256" key="15">
    <source>
        <dbReference type="SAM" id="SignalP"/>
    </source>
</evidence>
<dbReference type="Pfam" id="PF08276">
    <property type="entry name" value="PAN_2"/>
    <property type="match status" value="1"/>
</dbReference>
<evidence type="ECO:0000259" key="17">
    <source>
        <dbReference type="PROSITE" id="PS50927"/>
    </source>
</evidence>
<dbReference type="PIRSF" id="PIRSF000641">
    <property type="entry name" value="SRK"/>
    <property type="match status" value="1"/>
</dbReference>
<dbReference type="InterPro" id="IPR001480">
    <property type="entry name" value="Bulb-type_lectin_dom"/>
</dbReference>
<keyword evidence="6 13" id="KW-0547">Nucleotide-binding</keyword>
<dbReference type="Proteomes" id="UP000811246">
    <property type="component" value="Chromosome 6"/>
</dbReference>
<dbReference type="InterPro" id="IPR000858">
    <property type="entry name" value="S_locus_glycoprot_dom"/>
</dbReference>
<keyword evidence="10" id="KW-0325">Glycoprotein</keyword>
<dbReference type="GO" id="GO:0048544">
    <property type="term" value="P:recognition of pollen"/>
    <property type="evidence" value="ECO:0007669"/>
    <property type="project" value="InterPro"/>
</dbReference>
<keyword evidence="3 13" id="KW-0723">Serine/threonine-protein kinase</keyword>
<organism evidence="19 20">
    <name type="scientific">Carya illinoinensis</name>
    <name type="common">Pecan</name>
    <dbReference type="NCBI Taxonomy" id="32201"/>
    <lineage>
        <taxon>Eukaryota</taxon>
        <taxon>Viridiplantae</taxon>
        <taxon>Streptophyta</taxon>
        <taxon>Embryophyta</taxon>
        <taxon>Tracheophyta</taxon>
        <taxon>Spermatophyta</taxon>
        <taxon>Magnoliopsida</taxon>
        <taxon>eudicotyledons</taxon>
        <taxon>Gunneridae</taxon>
        <taxon>Pentapetalae</taxon>
        <taxon>rosids</taxon>
        <taxon>fabids</taxon>
        <taxon>Fagales</taxon>
        <taxon>Juglandaceae</taxon>
        <taxon>Carya</taxon>
    </lineage>
</organism>
<dbReference type="PANTHER" id="PTHR27002">
    <property type="entry name" value="RECEPTOR-LIKE SERINE/THREONINE-PROTEIN KINASE SD1-8"/>
    <property type="match status" value="1"/>
</dbReference>
<dbReference type="InterPro" id="IPR024171">
    <property type="entry name" value="SRK-like_kinase"/>
</dbReference>
<dbReference type="InterPro" id="IPR001245">
    <property type="entry name" value="Ser-Thr/Tyr_kinase_cat_dom"/>
</dbReference>
<keyword evidence="5 15" id="KW-0732">Signal</keyword>
<dbReference type="InterPro" id="IPR008271">
    <property type="entry name" value="Ser/Thr_kinase_AS"/>
</dbReference>
<dbReference type="CDD" id="cd14066">
    <property type="entry name" value="STKc_IRAK"/>
    <property type="match status" value="1"/>
</dbReference>
<dbReference type="PROSITE" id="PS50948">
    <property type="entry name" value="PAN"/>
    <property type="match status" value="1"/>
</dbReference>
<evidence type="ECO:0000256" key="7">
    <source>
        <dbReference type="ARBA" id="ARBA00022777"/>
    </source>
</evidence>
<evidence type="ECO:0000256" key="1">
    <source>
        <dbReference type="ARBA" id="ARBA00004251"/>
    </source>
</evidence>
<evidence type="ECO:0000256" key="2">
    <source>
        <dbReference type="ARBA" id="ARBA00022475"/>
    </source>
</evidence>
<evidence type="ECO:0000256" key="14">
    <source>
        <dbReference type="SAM" id="Phobius"/>
    </source>
</evidence>
<evidence type="ECO:0000256" key="11">
    <source>
        <dbReference type="ARBA" id="ARBA00047899"/>
    </source>
</evidence>
<dbReference type="GO" id="GO:0005524">
    <property type="term" value="F:ATP binding"/>
    <property type="evidence" value="ECO:0007669"/>
    <property type="project" value="UniProtKB-KW"/>
</dbReference>
<keyword evidence="9" id="KW-1015">Disulfide bond</keyword>
<dbReference type="SMART" id="SM00108">
    <property type="entry name" value="B_lectin"/>
    <property type="match status" value="1"/>
</dbReference>
<dbReference type="CDD" id="cd01098">
    <property type="entry name" value="PAN_AP_plant"/>
    <property type="match status" value="1"/>
</dbReference>
<dbReference type="PROSITE" id="PS00108">
    <property type="entry name" value="PROTEIN_KINASE_ST"/>
    <property type="match status" value="1"/>
</dbReference>
<dbReference type="FunFam" id="3.30.200.20:FF:000951">
    <property type="entry name" value="Uncharacterized protein"/>
    <property type="match status" value="1"/>
</dbReference>
<evidence type="ECO:0000256" key="10">
    <source>
        <dbReference type="ARBA" id="ARBA00023180"/>
    </source>
</evidence>
<dbReference type="Pfam" id="PF00954">
    <property type="entry name" value="S_locus_glycop"/>
    <property type="match status" value="1"/>
</dbReference>
<evidence type="ECO:0000256" key="9">
    <source>
        <dbReference type="ARBA" id="ARBA00023157"/>
    </source>
</evidence>
<evidence type="ECO:0000313" key="19">
    <source>
        <dbReference type="EMBL" id="KAG6709389.1"/>
    </source>
</evidence>
<proteinExistence type="inferred from homology"/>
<comment type="similarity">
    <text evidence="13">Belongs to the protein kinase superfamily. Ser/Thr protein kinase family.</text>
</comment>
<dbReference type="InterPro" id="IPR000719">
    <property type="entry name" value="Prot_kinase_dom"/>
</dbReference>
<feature type="domain" description="Protein kinase" evidence="16">
    <location>
        <begin position="526"/>
        <end position="803"/>
    </location>
</feature>
<dbReference type="InterPro" id="IPR003609">
    <property type="entry name" value="Pan_app"/>
</dbReference>
<evidence type="ECO:0000259" key="18">
    <source>
        <dbReference type="PROSITE" id="PS50948"/>
    </source>
</evidence>
<dbReference type="PROSITE" id="PS50927">
    <property type="entry name" value="BULB_LECTIN"/>
    <property type="match status" value="1"/>
</dbReference>
<keyword evidence="4 13" id="KW-0808">Transferase</keyword>
<sequence>MGINTAKPFLFFVLLLLRAYFSIAVDTLSKGQSLSAMNTDSISSNGSIFELGFFKRGTPPKFYLGIWFKRLVGERIVWIANKEKHLSDPSSSRLEFSEDGNLVLLEGSYKMPFWSTNLQNLPSNSTEAVLRDDGNFVLRDRSNVSAIFWESFNHPTNTWRPGAKLGMDKAGKVPKQLISWKNSENPSPGVFSLRLDPNESNQFILEWNRSQVYWRSGVWKGKSFNSFPEMRGLNHICNFSFVSNEKETYSTYSLYNTSRMSQFLITSNGQIQQYMWLSSAEPWFLFWAQPNSLSDVYALCGPFGIYHDNTSHPCDCPKGFEPFSDTQTRLNDWSGGCLRRHPLQCENRNAKKDWFQKIPNTTLPINWKAYSTVGARRCELACINSCSCIAYAHNNSGCMIWEGTLLNLQRLSDGGKVGQDIYLRLAADERQNTKGNKWIVWVIVAVLVLATGPLLCLFLCFSSKRKLKRRGEEASSNDILLYDFSTELQAINDATNTRDNAKKKGKKDAELPLFSYESVSAATNNFSTANKLGEGGFGPVYKGKLLKGQEIAVKMLSKRSGQGLEEFRNETILIAKLQHRNLVRLLGCCVEGDEKILIYEYMSNKSLDFYLFDPTMKRMLDWKTRIHIMEGIAQGLLYLHQYSRFRIIHRDLKPSNILLDSEMNPKISDFGMARIVGDNETQSKTNRIVGTYGYMSPEYALRGLYSVKSDVFSFGVLLLEIVSGKKNTCFYNNESLYLLSHAWELWRDGRSLELMDSTIGYPSCTSIMVRYINIGLLCVQKSPSDRPTMHDVVSMISNEHAPLPIPNQPAFTTSRSLMMKANSTINFAEDPSINSTTVSVIEAR</sequence>
<gene>
    <name evidence="19" type="ORF">I3842_06G130700</name>
</gene>
<keyword evidence="8 13" id="KW-0067">ATP-binding</keyword>
<accession>A0A922JM22</accession>
<dbReference type="PANTHER" id="PTHR27002:SF812">
    <property type="entry name" value="RECEPTOR-LIKE SERINE_THREONINE-PROTEIN KINASE"/>
    <property type="match status" value="1"/>
</dbReference>
<comment type="subcellular location">
    <subcellularLocation>
        <location evidence="1">Cell membrane</location>
        <topology evidence="1">Single-pass type I membrane protein</topology>
    </subcellularLocation>
</comment>
<comment type="caution">
    <text evidence="19">The sequence shown here is derived from an EMBL/GenBank/DDBJ whole genome shotgun (WGS) entry which is preliminary data.</text>
</comment>
<feature type="signal peptide" evidence="15">
    <location>
        <begin position="1"/>
        <end position="24"/>
    </location>
</feature>
<keyword evidence="7 13" id="KW-0418">Kinase</keyword>
<keyword evidence="14" id="KW-0472">Membrane</keyword>
<dbReference type="Pfam" id="PF07714">
    <property type="entry name" value="PK_Tyr_Ser-Thr"/>
    <property type="match status" value="1"/>
</dbReference>
<comment type="catalytic activity">
    <reaction evidence="11 13">
        <text>L-threonyl-[protein] + ATP = O-phospho-L-threonyl-[protein] + ADP + H(+)</text>
        <dbReference type="Rhea" id="RHEA:46608"/>
        <dbReference type="Rhea" id="RHEA-COMP:11060"/>
        <dbReference type="Rhea" id="RHEA-COMP:11605"/>
        <dbReference type="ChEBI" id="CHEBI:15378"/>
        <dbReference type="ChEBI" id="CHEBI:30013"/>
        <dbReference type="ChEBI" id="CHEBI:30616"/>
        <dbReference type="ChEBI" id="CHEBI:61977"/>
        <dbReference type="ChEBI" id="CHEBI:456216"/>
        <dbReference type="EC" id="2.7.11.1"/>
    </reaction>
</comment>
<keyword evidence="14" id="KW-1133">Transmembrane helix</keyword>
<feature type="chain" id="PRO_5037172460" description="Receptor-like serine/threonine-protein kinase" evidence="15">
    <location>
        <begin position="25"/>
        <end position="844"/>
    </location>
</feature>
<dbReference type="GO" id="GO:0004674">
    <property type="term" value="F:protein serine/threonine kinase activity"/>
    <property type="evidence" value="ECO:0007669"/>
    <property type="project" value="UniProtKB-KW"/>
</dbReference>
<dbReference type="SMART" id="SM00220">
    <property type="entry name" value="S_TKc"/>
    <property type="match status" value="1"/>
</dbReference>
<dbReference type="CDD" id="cd00028">
    <property type="entry name" value="B_lectin"/>
    <property type="match status" value="1"/>
</dbReference>
<feature type="domain" description="Apple" evidence="18">
    <location>
        <begin position="345"/>
        <end position="426"/>
    </location>
</feature>
<dbReference type="EMBL" id="CM031830">
    <property type="protein sequence ID" value="KAG6709389.1"/>
    <property type="molecule type" value="Genomic_DNA"/>
</dbReference>
<dbReference type="AlphaFoldDB" id="A0A922JM22"/>
<evidence type="ECO:0000313" key="20">
    <source>
        <dbReference type="Proteomes" id="UP000811246"/>
    </source>
</evidence>
<dbReference type="GO" id="GO:0005886">
    <property type="term" value="C:plasma membrane"/>
    <property type="evidence" value="ECO:0007669"/>
    <property type="project" value="UniProtKB-SubCell"/>
</dbReference>
<dbReference type="Pfam" id="PF01453">
    <property type="entry name" value="B_lectin"/>
    <property type="match status" value="1"/>
</dbReference>
<evidence type="ECO:0000256" key="5">
    <source>
        <dbReference type="ARBA" id="ARBA00022729"/>
    </source>
</evidence>
<feature type="transmembrane region" description="Helical" evidence="14">
    <location>
        <begin position="438"/>
        <end position="461"/>
    </location>
</feature>
<dbReference type="FunFam" id="1.10.510.10:FF:000060">
    <property type="entry name" value="G-type lectin S-receptor-like serine/threonine-protein kinase"/>
    <property type="match status" value="1"/>
</dbReference>
<evidence type="ECO:0000256" key="6">
    <source>
        <dbReference type="ARBA" id="ARBA00022741"/>
    </source>
</evidence>
<feature type="domain" description="Bulb-type lectin" evidence="17">
    <location>
        <begin position="25"/>
        <end position="151"/>
    </location>
</feature>
<evidence type="ECO:0000256" key="12">
    <source>
        <dbReference type="ARBA" id="ARBA00048679"/>
    </source>
</evidence>
<reference evidence="19" key="1">
    <citation type="submission" date="2021-01" db="EMBL/GenBank/DDBJ databases">
        <authorList>
            <person name="Lovell J.T."/>
            <person name="Bentley N."/>
            <person name="Bhattarai G."/>
            <person name="Jenkins J.W."/>
            <person name="Sreedasyam A."/>
            <person name="Alarcon Y."/>
            <person name="Bock C."/>
            <person name="Boston L."/>
            <person name="Carlson J."/>
            <person name="Cervantes K."/>
            <person name="Clermont K."/>
            <person name="Krom N."/>
            <person name="Kubenka K."/>
            <person name="Mamidi S."/>
            <person name="Mattison C."/>
            <person name="Monteros M."/>
            <person name="Pisani C."/>
            <person name="Plott C."/>
            <person name="Rajasekar S."/>
            <person name="Rhein H.S."/>
            <person name="Rohla C."/>
            <person name="Song M."/>
            <person name="Hilaire R.S."/>
            <person name="Shu S."/>
            <person name="Wells L."/>
            <person name="Wang X."/>
            <person name="Webber J."/>
            <person name="Heerema R.J."/>
            <person name="Klein P."/>
            <person name="Conner P."/>
            <person name="Grauke L."/>
            <person name="Grimwood J."/>
            <person name="Schmutz J."/>
            <person name="Randall J.J."/>
        </authorList>
    </citation>
    <scope>NUCLEOTIDE SEQUENCE</scope>
    <source>
        <tissue evidence="19">Leaf</tissue>
    </source>
</reference>
<evidence type="ECO:0000256" key="4">
    <source>
        <dbReference type="ARBA" id="ARBA00022679"/>
    </source>
</evidence>
<dbReference type="EC" id="2.7.11.1" evidence="13"/>
<evidence type="ECO:0000256" key="3">
    <source>
        <dbReference type="ARBA" id="ARBA00022527"/>
    </source>
</evidence>
<dbReference type="SMART" id="SM00473">
    <property type="entry name" value="PAN_AP"/>
    <property type="match status" value="1"/>
</dbReference>
<keyword evidence="2" id="KW-1003">Cell membrane</keyword>